<dbReference type="Proteomes" id="UP000700596">
    <property type="component" value="Unassembled WGS sequence"/>
</dbReference>
<evidence type="ECO:0000259" key="1">
    <source>
        <dbReference type="Pfam" id="PF06985"/>
    </source>
</evidence>
<sequence>MRLLHTTFMTLSEFIGDSTPEYAILSHTWGEEEVLFLDIINRKGNGKAGYAKLEGCCKKARDDGFEWVWIDTCCINKDSSAELSEAINSMFLWYKSATVCYAYLADISTSEAGLSDSEALRLTQSRWFSRGWTLQELIAPPLVEFYSQEWVDIGTKTSLWLLISQKTGIPKDVLLTGNLSDCNAAAKMSWAASRVTTRSEDMAYCLLGIFDINMPMLYGEGDKAFARLQREIIIQEIDYSIFVWSGLEHQNKMGVLASSPSNFTLPLDLYDFHSSLPDHTSCILDYNDLVVVDPSGQELYKSAKEVVEPPMFTPRGLKMT</sequence>
<proteinExistence type="predicted"/>
<feature type="domain" description="Heterokaryon incompatibility" evidence="1">
    <location>
        <begin position="22"/>
        <end position="111"/>
    </location>
</feature>
<reference evidence="2" key="1">
    <citation type="journal article" date="2021" name="Nat. Commun.">
        <title>Genetic determinants of endophytism in the Arabidopsis root mycobiome.</title>
        <authorList>
            <person name="Mesny F."/>
            <person name="Miyauchi S."/>
            <person name="Thiergart T."/>
            <person name="Pickel B."/>
            <person name="Atanasova L."/>
            <person name="Karlsson M."/>
            <person name="Huettel B."/>
            <person name="Barry K.W."/>
            <person name="Haridas S."/>
            <person name="Chen C."/>
            <person name="Bauer D."/>
            <person name="Andreopoulos W."/>
            <person name="Pangilinan J."/>
            <person name="LaButti K."/>
            <person name="Riley R."/>
            <person name="Lipzen A."/>
            <person name="Clum A."/>
            <person name="Drula E."/>
            <person name="Henrissat B."/>
            <person name="Kohler A."/>
            <person name="Grigoriev I.V."/>
            <person name="Martin F.M."/>
            <person name="Hacquard S."/>
        </authorList>
    </citation>
    <scope>NUCLEOTIDE SEQUENCE</scope>
    <source>
        <strain evidence="2">MPI-CAGE-CH-0243</strain>
    </source>
</reference>
<dbReference type="EMBL" id="JAGMWT010000011">
    <property type="protein sequence ID" value="KAH7120007.1"/>
    <property type="molecule type" value="Genomic_DNA"/>
</dbReference>
<comment type="caution">
    <text evidence="2">The sequence shown here is derived from an EMBL/GenBank/DDBJ whole genome shotgun (WGS) entry which is preliminary data.</text>
</comment>
<dbReference type="PANTHER" id="PTHR10622">
    <property type="entry name" value="HET DOMAIN-CONTAINING PROTEIN"/>
    <property type="match status" value="1"/>
</dbReference>
<gene>
    <name evidence="2" type="ORF">B0J11DRAFT_419940</name>
</gene>
<accession>A0A9P9DJA3</accession>
<evidence type="ECO:0000313" key="2">
    <source>
        <dbReference type="EMBL" id="KAH7120007.1"/>
    </source>
</evidence>
<keyword evidence="3" id="KW-1185">Reference proteome</keyword>
<dbReference type="OrthoDB" id="20872at2759"/>
<organism evidence="2 3">
    <name type="scientific">Dendryphion nanum</name>
    <dbReference type="NCBI Taxonomy" id="256645"/>
    <lineage>
        <taxon>Eukaryota</taxon>
        <taxon>Fungi</taxon>
        <taxon>Dikarya</taxon>
        <taxon>Ascomycota</taxon>
        <taxon>Pezizomycotina</taxon>
        <taxon>Dothideomycetes</taxon>
        <taxon>Pleosporomycetidae</taxon>
        <taxon>Pleosporales</taxon>
        <taxon>Torulaceae</taxon>
        <taxon>Dendryphion</taxon>
    </lineage>
</organism>
<protein>
    <submittedName>
        <fullName evidence="2">Heterokaryon incompatibility protein-domain-containing protein</fullName>
    </submittedName>
</protein>
<name>A0A9P9DJA3_9PLEO</name>
<dbReference type="InterPro" id="IPR010730">
    <property type="entry name" value="HET"/>
</dbReference>
<dbReference type="Pfam" id="PF06985">
    <property type="entry name" value="HET"/>
    <property type="match status" value="1"/>
</dbReference>
<dbReference type="PANTHER" id="PTHR10622:SF10">
    <property type="entry name" value="HET DOMAIN-CONTAINING PROTEIN"/>
    <property type="match status" value="1"/>
</dbReference>
<feature type="non-terminal residue" evidence="2">
    <location>
        <position position="320"/>
    </location>
</feature>
<dbReference type="AlphaFoldDB" id="A0A9P9DJA3"/>
<evidence type="ECO:0000313" key="3">
    <source>
        <dbReference type="Proteomes" id="UP000700596"/>
    </source>
</evidence>